<keyword evidence="2 3" id="KW-0472">Membrane</keyword>
<protein>
    <recommendedName>
        <fullName evidence="4">Golgin subfamily A member 7/ERF4 domain-containing protein</fullName>
    </recommendedName>
</protein>
<dbReference type="Proteomes" id="UP000681967">
    <property type="component" value="Unassembled WGS sequence"/>
</dbReference>
<dbReference type="EMBL" id="CAJOBH010003324">
    <property type="protein sequence ID" value="CAF3947570.1"/>
    <property type="molecule type" value="Genomic_DNA"/>
</dbReference>
<dbReference type="GO" id="GO:0016020">
    <property type="term" value="C:membrane"/>
    <property type="evidence" value="ECO:0007669"/>
    <property type="project" value="UniProtKB-SubCell"/>
</dbReference>
<sequence>MDEVDIIAEQQPLELTAINHYQINDDNNDIAPPCTARLAEPIIIRGAGHITVFALNNKFDEEYPQALNYKVSRAEYQETIKRINTILRKSVPMNFKWLLFGCICCCCTFGLSLCPVLCLNKRSKNAVNKVLDWENARLYHKIGLHWHLTKQRCSNSTIQEYALMIEFRPPLSLSHPD</sequence>
<name>A0A815EDM9_9BILA</name>
<keyword evidence="3" id="KW-1133">Transmembrane helix</keyword>
<evidence type="ECO:0000313" key="7">
    <source>
        <dbReference type="Proteomes" id="UP000663855"/>
    </source>
</evidence>
<accession>A0A815EDM9</accession>
<dbReference type="PANTHER" id="PTHR13005:SF4">
    <property type="entry name" value="CYSTEINE-RICH HYDROPHOBIC PROTEIN"/>
    <property type="match status" value="1"/>
</dbReference>
<feature type="domain" description="Golgin subfamily A member 7/ERF4" evidence="4">
    <location>
        <begin position="58"/>
        <end position="146"/>
    </location>
</feature>
<dbReference type="Pfam" id="PF10256">
    <property type="entry name" value="Erf4"/>
    <property type="match status" value="1"/>
</dbReference>
<evidence type="ECO:0000313" key="5">
    <source>
        <dbReference type="EMBL" id="CAF1310022.1"/>
    </source>
</evidence>
<keyword evidence="3" id="KW-0812">Transmembrane</keyword>
<dbReference type="AlphaFoldDB" id="A0A815EDM9"/>
<dbReference type="InterPro" id="IPR039735">
    <property type="entry name" value="CHIC1/2"/>
</dbReference>
<gene>
    <name evidence="6" type="ORF">BYL167_LOCUS10846</name>
    <name evidence="5" type="ORF">CJN711_LOCUS17384</name>
</gene>
<dbReference type="InterPro" id="IPR019383">
    <property type="entry name" value="Golgin_A_7/ERF4"/>
</dbReference>
<reference evidence="5" key="1">
    <citation type="submission" date="2021-02" db="EMBL/GenBank/DDBJ databases">
        <authorList>
            <person name="Nowell W R."/>
        </authorList>
    </citation>
    <scope>NUCLEOTIDE SEQUENCE</scope>
</reference>
<dbReference type="Proteomes" id="UP000663855">
    <property type="component" value="Unassembled WGS sequence"/>
</dbReference>
<comment type="caution">
    <text evidence="5">The sequence shown here is derived from an EMBL/GenBank/DDBJ whole genome shotgun (WGS) entry which is preliminary data.</text>
</comment>
<evidence type="ECO:0000313" key="6">
    <source>
        <dbReference type="EMBL" id="CAF3947570.1"/>
    </source>
</evidence>
<dbReference type="PANTHER" id="PTHR13005">
    <property type="entry name" value="CYSTEINE-RICH HYDROPHOBIC DOMAIN PROTEIN BRAIN X-LINKED PROTEIN"/>
    <property type="match status" value="1"/>
</dbReference>
<evidence type="ECO:0000256" key="3">
    <source>
        <dbReference type="SAM" id="Phobius"/>
    </source>
</evidence>
<evidence type="ECO:0000256" key="2">
    <source>
        <dbReference type="ARBA" id="ARBA00023136"/>
    </source>
</evidence>
<dbReference type="EMBL" id="CAJNOV010008080">
    <property type="protein sequence ID" value="CAF1310022.1"/>
    <property type="molecule type" value="Genomic_DNA"/>
</dbReference>
<evidence type="ECO:0000259" key="4">
    <source>
        <dbReference type="Pfam" id="PF10256"/>
    </source>
</evidence>
<feature type="transmembrane region" description="Helical" evidence="3">
    <location>
        <begin position="97"/>
        <end position="119"/>
    </location>
</feature>
<organism evidence="5 7">
    <name type="scientific">Rotaria magnacalcarata</name>
    <dbReference type="NCBI Taxonomy" id="392030"/>
    <lineage>
        <taxon>Eukaryota</taxon>
        <taxon>Metazoa</taxon>
        <taxon>Spiralia</taxon>
        <taxon>Gnathifera</taxon>
        <taxon>Rotifera</taxon>
        <taxon>Eurotatoria</taxon>
        <taxon>Bdelloidea</taxon>
        <taxon>Philodinida</taxon>
        <taxon>Philodinidae</taxon>
        <taxon>Rotaria</taxon>
    </lineage>
</organism>
<comment type="subcellular location">
    <subcellularLocation>
        <location evidence="1">Membrane</location>
    </subcellularLocation>
</comment>
<proteinExistence type="predicted"/>
<evidence type="ECO:0000256" key="1">
    <source>
        <dbReference type="ARBA" id="ARBA00004370"/>
    </source>
</evidence>